<keyword evidence="9 14" id="KW-0548">Nucleotidyltransferase</keyword>
<dbReference type="NCBIfam" id="TIGR00453">
    <property type="entry name" value="ispD"/>
    <property type="match status" value="1"/>
</dbReference>
<dbReference type="GO" id="GO:0019288">
    <property type="term" value="P:isopentenyl diphosphate biosynthetic process, methylerythritol 4-phosphate pathway"/>
    <property type="evidence" value="ECO:0007669"/>
    <property type="project" value="UniProtKB-UniRule"/>
</dbReference>
<gene>
    <name evidence="14" type="primary">ispDF</name>
    <name evidence="16" type="ORF">F1188_00640</name>
</gene>
<dbReference type="GO" id="GO:0016114">
    <property type="term" value="P:terpenoid biosynthetic process"/>
    <property type="evidence" value="ECO:0007669"/>
    <property type="project" value="InterPro"/>
</dbReference>
<accession>A0A5M6IGM2</accession>
<feature type="region of interest" description="2-C-methyl-D-erythritol 4-phosphate cytidylyltransferase" evidence="14">
    <location>
        <begin position="1"/>
        <end position="239"/>
    </location>
</feature>
<organism evidence="16 17">
    <name type="scientific">Roseospira marina</name>
    <dbReference type="NCBI Taxonomy" id="140057"/>
    <lineage>
        <taxon>Bacteria</taxon>
        <taxon>Pseudomonadati</taxon>
        <taxon>Pseudomonadota</taxon>
        <taxon>Alphaproteobacteria</taxon>
        <taxon>Rhodospirillales</taxon>
        <taxon>Rhodospirillaceae</taxon>
        <taxon>Roseospira</taxon>
    </lineage>
</organism>
<dbReference type="FunFam" id="3.90.550.10:FF:000003">
    <property type="entry name" value="2-C-methyl-D-erythritol 4-phosphate cytidylyltransferase"/>
    <property type="match status" value="1"/>
</dbReference>
<dbReference type="Pfam" id="PF02542">
    <property type="entry name" value="YgbB"/>
    <property type="match status" value="1"/>
</dbReference>
<evidence type="ECO:0000256" key="6">
    <source>
        <dbReference type="ARBA" id="ARBA00008480"/>
    </source>
</evidence>
<comment type="similarity">
    <text evidence="6">Belongs to the IspF family.</text>
</comment>
<dbReference type="HAMAP" id="MF_01520">
    <property type="entry name" value="IspDF"/>
    <property type="match status" value="1"/>
</dbReference>
<comment type="catalytic activity">
    <reaction evidence="1 14">
        <text>4-CDP-2-C-methyl-D-erythritol 2-phosphate = 2-C-methyl-D-erythritol 2,4-cyclic diphosphate + CMP</text>
        <dbReference type="Rhea" id="RHEA:23864"/>
        <dbReference type="ChEBI" id="CHEBI:57919"/>
        <dbReference type="ChEBI" id="CHEBI:58483"/>
        <dbReference type="ChEBI" id="CHEBI:60377"/>
        <dbReference type="EC" id="4.6.1.12"/>
    </reaction>
</comment>
<feature type="site" description="Positions MEP for the nucleophilic attack" evidence="14">
    <location>
        <position position="165"/>
    </location>
</feature>
<comment type="cofactor">
    <cofactor evidence="3 14">
        <name>a divalent metal cation</name>
        <dbReference type="ChEBI" id="CHEBI:60240"/>
    </cofactor>
</comment>
<comment type="caution">
    <text evidence="14">Lacks conserved residue(s) required for the propagation of feature annotation.</text>
</comment>
<evidence type="ECO:0000313" key="16">
    <source>
        <dbReference type="EMBL" id="KAA5607312.1"/>
    </source>
</evidence>
<feature type="site" description="Transition state stabilizer" evidence="14">
    <location>
        <position position="28"/>
    </location>
</feature>
<comment type="similarity">
    <text evidence="7">Belongs to the IspD/TarI cytidylyltransferase family. IspD subfamily.</text>
</comment>
<dbReference type="GO" id="GO:0050518">
    <property type="term" value="F:2-C-methyl-D-erythritol 4-phosphate cytidylyltransferase activity"/>
    <property type="evidence" value="ECO:0007669"/>
    <property type="project" value="UniProtKB-UniRule"/>
</dbReference>
<evidence type="ECO:0000256" key="10">
    <source>
        <dbReference type="ARBA" id="ARBA00022723"/>
    </source>
</evidence>
<evidence type="ECO:0000256" key="9">
    <source>
        <dbReference type="ARBA" id="ARBA00022695"/>
    </source>
</evidence>
<protein>
    <recommendedName>
        <fullName evidence="14">Bifunctional enzyme IspD/IspF</fullName>
    </recommendedName>
    <domain>
        <recommendedName>
            <fullName evidence="14">2-C-methyl-D-erythritol 4-phosphate cytidylyltransferase</fullName>
            <ecNumber evidence="14">2.7.7.60</ecNumber>
        </recommendedName>
        <alternativeName>
            <fullName evidence="14">4-diphosphocytidyl-2C-methyl-D-erythritol synthase</fullName>
        </alternativeName>
        <alternativeName>
            <fullName evidence="14">MEP cytidylyltransferase</fullName>
            <shortName evidence="14">MCT</shortName>
        </alternativeName>
    </domain>
    <domain>
        <recommendedName>
            <fullName evidence="14">2-C-methyl-D-erythritol 2,4-cyclodiphosphate synthase</fullName>
            <shortName evidence="14">MECDP-synthase</shortName>
            <shortName evidence="14">MECPP-synthase</shortName>
            <shortName evidence="14">MECPS</shortName>
            <ecNumber evidence="14">4.6.1.12</ecNumber>
        </recommendedName>
    </domain>
</protein>
<dbReference type="EC" id="4.6.1.12" evidence="14"/>
<feature type="binding site" evidence="14">
    <location>
        <position position="246"/>
    </location>
    <ligand>
        <name>a divalent metal cation</name>
        <dbReference type="ChEBI" id="CHEBI:60240"/>
    </ligand>
</feature>
<evidence type="ECO:0000256" key="2">
    <source>
        <dbReference type="ARBA" id="ARBA00001282"/>
    </source>
</evidence>
<evidence type="ECO:0000256" key="5">
    <source>
        <dbReference type="ARBA" id="ARBA00004787"/>
    </source>
</evidence>
<dbReference type="OrthoDB" id="9804336at2"/>
<dbReference type="InterPro" id="IPR026596">
    <property type="entry name" value="IspD/F"/>
</dbReference>
<dbReference type="GO" id="GO:0046872">
    <property type="term" value="F:metal ion binding"/>
    <property type="evidence" value="ECO:0007669"/>
    <property type="project" value="UniProtKB-KW"/>
</dbReference>
<proteinExistence type="inferred from homology"/>
<dbReference type="EMBL" id="VWPJ01000001">
    <property type="protein sequence ID" value="KAA5607312.1"/>
    <property type="molecule type" value="Genomic_DNA"/>
</dbReference>
<keyword evidence="12 14" id="KW-0456">Lyase</keyword>
<feature type="binding site" evidence="14">
    <location>
        <position position="280"/>
    </location>
    <ligand>
        <name>a divalent metal cation</name>
        <dbReference type="ChEBI" id="CHEBI:60240"/>
    </ligand>
</feature>
<dbReference type="InterPro" id="IPR020555">
    <property type="entry name" value="MECDP_synthase_CS"/>
</dbReference>
<feature type="domain" description="2-C-methyl-D-erythritol 2,4-cyclodiphosphate synthase" evidence="15">
    <location>
        <begin position="239"/>
        <end position="392"/>
    </location>
</feature>
<evidence type="ECO:0000256" key="4">
    <source>
        <dbReference type="ARBA" id="ARBA00004709"/>
    </source>
</evidence>
<evidence type="ECO:0000256" key="13">
    <source>
        <dbReference type="ARBA" id="ARBA00023268"/>
    </source>
</evidence>
<evidence type="ECO:0000256" key="3">
    <source>
        <dbReference type="ARBA" id="ARBA00001968"/>
    </source>
</evidence>
<dbReference type="CDD" id="cd02516">
    <property type="entry name" value="CDP-ME_synthetase"/>
    <property type="match status" value="1"/>
</dbReference>
<comment type="catalytic activity">
    <reaction evidence="2 14">
        <text>2-C-methyl-D-erythritol 4-phosphate + CTP + H(+) = 4-CDP-2-C-methyl-D-erythritol + diphosphate</text>
        <dbReference type="Rhea" id="RHEA:13429"/>
        <dbReference type="ChEBI" id="CHEBI:15378"/>
        <dbReference type="ChEBI" id="CHEBI:33019"/>
        <dbReference type="ChEBI" id="CHEBI:37563"/>
        <dbReference type="ChEBI" id="CHEBI:57823"/>
        <dbReference type="ChEBI" id="CHEBI:58262"/>
        <dbReference type="EC" id="2.7.7.60"/>
    </reaction>
</comment>
<evidence type="ECO:0000259" key="15">
    <source>
        <dbReference type="Pfam" id="PF02542"/>
    </source>
</evidence>
<evidence type="ECO:0000256" key="14">
    <source>
        <dbReference type="HAMAP-Rule" id="MF_01520"/>
    </source>
</evidence>
<keyword evidence="11 14" id="KW-0414">Isoprene biosynthesis</keyword>
<feature type="binding site" evidence="14">
    <location>
        <position position="248"/>
    </location>
    <ligand>
        <name>a divalent metal cation</name>
        <dbReference type="ChEBI" id="CHEBI:60240"/>
    </ligand>
</feature>
<dbReference type="NCBIfam" id="TIGR00151">
    <property type="entry name" value="ispF"/>
    <property type="match status" value="1"/>
</dbReference>
<feature type="region of interest" description="2-C-methyl-D-erythritol 2,4-cyclodiphosphate synthase" evidence="14">
    <location>
        <begin position="240"/>
        <end position="396"/>
    </location>
</feature>
<dbReference type="PANTHER" id="PTHR43181:SF1">
    <property type="entry name" value="2-C-METHYL-D-ERYTHRITOL 2,4-CYCLODIPHOSPHATE SYNTHASE, CHLOROPLASTIC"/>
    <property type="match status" value="1"/>
</dbReference>
<feature type="site" description="Transition state stabilizer" evidence="14">
    <location>
        <position position="371"/>
    </location>
</feature>
<dbReference type="NCBIfam" id="NF006899">
    <property type="entry name" value="PRK09382.1"/>
    <property type="match status" value="1"/>
</dbReference>
<comment type="similarity">
    <text evidence="14">In the N-terminal section; belongs to the IspD/TarI cytidylyltransferase family. IspD subfamily.</text>
</comment>
<feature type="binding site" evidence="14">
    <location>
        <begin position="370"/>
        <end position="373"/>
    </location>
    <ligand>
        <name>4-CDP-2-C-methyl-D-erythritol 2-phosphate</name>
        <dbReference type="ChEBI" id="CHEBI:57919"/>
    </ligand>
</feature>
<dbReference type="GO" id="GO:0008685">
    <property type="term" value="F:2-C-methyl-D-erythritol 2,4-cyclodiphosphate synthase activity"/>
    <property type="evidence" value="ECO:0007669"/>
    <property type="project" value="UniProtKB-UniRule"/>
</dbReference>
<sequence>MTADRQAGARRGEPKRVALVVAAGRGYRLGGELPKQYLTLGGRPILRHCLAVFAAHPDIAAVRAVIHPDDQPLYDQAARGLDLLDPVPGGAERQDSVRLGLESLADLAPDQVLIHDAARPFLTPDVVDRVIAALDEQPGAIPAVAQADTLKRVGADGLITGTVDRSGLWRAQTPQGFRFPDLLAAHRAAAGQTLTDDAAVLEAAGGAVRIVPGAERNVKITTVEDLRRAERRFQGPGEVRVGSGFDVHAVGPGDHVTLGGIRIPYEHGLVGHSDADVGLHAVTDAIYGAIAAGDIGRHFPPTDERWKGAPSDVFLRHAGALVEALGGRILHLDLTLICERPKVGPRRAAITSRIAEILGLDGGRVAVKATTTEQLGFTGRGEGIAAQATATVSLPG</sequence>
<dbReference type="InterPro" id="IPR018294">
    <property type="entry name" value="ISPD_synthase_CS"/>
</dbReference>
<evidence type="ECO:0000256" key="12">
    <source>
        <dbReference type="ARBA" id="ARBA00023239"/>
    </source>
</evidence>
<evidence type="ECO:0000256" key="1">
    <source>
        <dbReference type="ARBA" id="ARBA00000200"/>
    </source>
</evidence>
<comment type="similarity">
    <text evidence="14">In the C-terminal section; belongs to the IspF family.</text>
</comment>
<reference evidence="16 17" key="1">
    <citation type="submission" date="2019-09" db="EMBL/GenBank/DDBJ databases">
        <title>Genome sequence of Roseospira marina, one of the more divergent members of the non-sulfur purple photosynthetic bacterial family, the Rhodospirillaceae.</title>
        <authorList>
            <person name="Meyer T."/>
            <person name="Kyndt J."/>
        </authorList>
    </citation>
    <scope>NUCLEOTIDE SEQUENCE [LARGE SCALE GENOMIC DNA]</scope>
    <source>
        <strain evidence="16 17">DSM 15113</strain>
    </source>
</reference>
<keyword evidence="8 14" id="KW-0808">Transferase</keyword>
<dbReference type="InterPro" id="IPR034683">
    <property type="entry name" value="IspD/TarI"/>
</dbReference>
<dbReference type="HAMAP" id="MF_00107">
    <property type="entry name" value="IspF"/>
    <property type="match status" value="1"/>
</dbReference>
<comment type="pathway">
    <text evidence="4 14">Isoprenoid biosynthesis; isopentenyl diphosphate biosynthesis via DXP pathway; isopentenyl diphosphate from 1-deoxy-D-xylulose 5-phosphate: step 4/6.</text>
</comment>
<feature type="binding site" evidence="14">
    <location>
        <begin position="246"/>
        <end position="248"/>
    </location>
    <ligand>
        <name>4-CDP-2-C-methyl-D-erythritol 2-phosphate</name>
        <dbReference type="ChEBI" id="CHEBI:57919"/>
    </ligand>
</feature>
<feature type="binding site" evidence="14">
    <location>
        <begin position="272"/>
        <end position="273"/>
    </location>
    <ligand>
        <name>4-CDP-2-C-methyl-D-erythritol 2-phosphate</name>
        <dbReference type="ChEBI" id="CHEBI:57919"/>
    </ligand>
</feature>
<name>A0A5M6IGM2_9PROT</name>
<dbReference type="InterPro" id="IPR001228">
    <property type="entry name" value="IspD"/>
</dbReference>
<dbReference type="PANTHER" id="PTHR43181">
    <property type="entry name" value="2-C-METHYL-D-ERYTHRITOL 2,4-CYCLODIPHOSPHATE SYNTHASE, CHLOROPLASTIC"/>
    <property type="match status" value="1"/>
</dbReference>
<dbReference type="InterPro" id="IPR036571">
    <property type="entry name" value="MECDP_synthase_sf"/>
</dbReference>
<comment type="function">
    <text evidence="14">Bifunctional enzyme that catalyzes the formation of 4-diphosphocytidyl-2-C-methyl-D-erythritol from CTP and 2-C-methyl-D-erythritol 4-phosphate (MEP) (IspD), and catalyzes the conversion of 4-diphosphocytidyl-2-C-methyl-D-erythritol 2-phosphate (CDP-ME2P) to 2-C-methyl-D-erythritol 2,4-cyclodiphosphate (ME-CPP) with a corresponding release of cytidine 5-monophosphate (CMP) (IspF).</text>
</comment>
<feature type="site" description="Transition state stabilizer" evidence="14">
    <location>
        <position position="272"/>
    </location>
</feature>
<dbReference type="SUPFAM" id="SSF69765">
    <property type="entry name" value="IpsF-like"/>
    <property type="match status" value="1"/>
</dbReference>
<evidence type="ECO:0000256" key="8">
    <source>
        <dbReference type="ARBA" id="ARBA00022679"/>
    </source>
</evidence>
<dbReference type="Pfam" id="PF01128">
    <property type="entry name" value="IspD"/>
    <property type="match status" value="1"/>
</dbReference>
<evidence type="ECO:0000256" key="11">
    <source>
        <dbReference type="ARBA" id="ARBA00023229"/>
    </source>
</evidence>
<dbReference type="Gene3D" id="3.90.550.10">
    <property type="entry name" value="Spore Coat Polysaccharide Biosynthesis Protein SpsA, Chain A"/>
    <property type="match status" value="1"/>
</dbReference>
<evidence type="ECO:0000256" key="7">
    <source>
        <dbReference type="ARBA" id="ARBA00009789"/>
    </source>
</evidence>
<feature type="site" description="Transition state stabilizer" evidence="14">
    <location>
        <position position="35"/>
    </location>
</feature>
<dbReference type="EC" id="2.7.7.60" evidence="14"/>
<feature type="binding site" evidence="14">
    <location>
        <position position="380"/>
    </location>
    <ligand>
        <name>4-CDP-2-C-methyl-D-erythritol 2-phosphate</name>
        <dbReference type="ChEBI" id="CHEBI:57919"/>
    </ligand>
</feature>
<dbReference type="PROSITE" id="PS01350">
    <property type="entry name" value="ISPF"/>
    <property type="match status" value="1"/>
</dbReference>
<dbReference type="Gene3D" id="3.30.1330.50">
    <property type="entry name" value="2-C-methyl-D-erythritol 2,4-cyclodiphosphate synthase"/>
    <property type="match status" value="1"/>
</dbReference>
<dbReference type="PROSITE" id="PS01295">
    <property type="entry name" value="ISPD"/>
    <property type="match status" value="1"/>
</dbReference>
<dbReference type="Proteomes" id="UP000324065">
    <property type="component" value="Unassembled WGS sequence"/>
</dbReference>
<feature type="binding site" evidence="14">
    <location>
        <position position="377"/>
    </location>
    <ligand>
        <name>4-CDP-2-C-methyl-D-erythritol 2-phosphate</name>
        <dbReference type="ChEBI" id="CHEBI:57919"/>
    </ligand>
</feature>
<keyword evidence="17" id="KW-1185">Reference proteome</keyword>
<comment type="caution">
    <text evidence="16">The sequence shown here is derived from an EMBL/GenBank/DDBJ whole genome shotgun (WGS) entry which is preliminary data.</text>
</comment>
<dbReference type="InterPro" id="IPR003526">
    <property type="entry name" value="MECDP_synthase"/>
</dbReference>
<keyword evidence="13 14" id="KW-0511">Multifunctional enzyme</keyword>
<dbReference type="RefSeq" id="WP_150060448.1">
    <property type="nucleotide sequence ID" value="NZ_JACHII010000001.1"/>
</dbReference>
<feature type="site" description="Positions MEP for the nucleophilic attack" evidence="14">
    <location>
        <position position="219"/>
    </location>
</feature>
<comment type="pathway">
    <text evidence="5 14">Isoprenoid biosynthesis; isopentenyl diphosphate biosynthesis via DXP pathway; isopentenyl diphosphate from 1-deoxy-D-xylulose 5-phosphate: step 2/6.</text>
</comment>
<feature type="binding site" evidence="14">
    <location>
        <begin position="294"/>
        <end position="296"/>
    </location>
    <ligand>
        <name>4-CDP-2-C-methyl-D-erythritol 2-phosphate</name>
        <dbReference type="ChEBI" id="CHEBI:57919"/>
    </ligand>
</feature>
<dbReference type="InterPro" id="IPR029044">
    <property type="entry name" value="Nucleotide-diphossugar_trans"/>
</dbReference>
<evidence type="ECO:0000313" key="17">
    <source>
        <dbReference type="Proteomes" id="UP000324065"/>
    </source>
</evidence>
<dbReference type="AlphaFoldDB" id="A0A5M6IGM2"/>
<keyword evidence="10 14" id="KW-0479">Metal-binding</keyword>
<dbReference type="SUPFAM" id="SSF53448">
    <property type="entry name" value="Nucleotide-diphospho-sugar transferases"/>
    <property type="match status" value="1"/>
</dbReference>
<dbReference type="HAMAP" id="MF_00108">
    <property type="entry name" value="IspD"/>
    <property type="match status" value="1"/>
</dbReference>
<dbReference type="CDD" id="cd00554">
    <property type="entry name" value="MECDP_synthase"/>
    <property type="match status" value="1"/>
</dbReference>
<dbReference type="UniPathway" id="UPA00056">
    <property type="reaction ID" value="UER00093"/>
</dbReference>